<keyword evidence="8" id="KW-0408">Iron</keyword>
<keyword evidence="11 14" id="KW-0472">Membrane</keyword>
<keyword evidence="13 14" id="KW-0998">Cell outer membrane</keyword>
<evidence type="ECO:0000256" key="15">
    <source>
        <dbReference type="RuleBase" id="RU003357"/>
    </source>
</evidence>
<keyword evidence="3 14" id="KW-0813">Transport</keyword>
<evidence type="ECO:0000256" key="9">
    <source>
        <dbReference type="ARBA" id="ARBA00023065"/>
    </source>
</evidence>
<dbReference type="SUPFAM" id="SSF49452">
    <property type="entry name" value="Starch-binding domain-like"/>
    <property type="match status" value="1"/>
</dbReference>
<keyword evidence="4 14" id="KW-1134">Transmembrane beta strand</keyword>
<evidence type="ECO:0000256" key="1">
    <source>
        <dbReference type="ARBA" id="ARBA00004571"/>
    </source>
</evidence>
<evidence type="ECO:0000256" key="6">
    <source>
        <dbReference type="ARBA" id="ARBA00022692"/>
    </source>
</evidence>
<dbReference type="Pfam" id="PF07715">
    <property type="entry name" value="Plug"/>
    <property type="match status" value="1"/>
</dbReference>
<feature type="signal peptide" evidence="16">
    <location>
        <begin position="1"/>
        <end position="27"/>
    </location>
</feature>
<dbReference type="PROSITE" id="PS52016">
    <property type="entry name" value="TONB_DEPENDENT_REC_3"/>
    <property type="match status" value="1"/>
</dbReference>
<dbReference type="InterPro" id="IPR037066">
    <property type="entry name" value="Plug_dom_sf"/>
</dbReference>
<dbReference type="AlphaFoldDB" id="A0A327R4M5"/>
<dbReference type="SUPFAM" id="SSF56935">
    <property type="entry name" value="Porins"/>
    <property type="match status" value="1"/>
</dbReference>
<comment type="subcellular location">
    <subcellularLocation>
        <location evidence="1 14">Cell outer membrane</location>
        <topology evidence="1 14">Multi-pass membrane protein</topology>
    </subcellularLocation>
</comment>
<feature type="domain" description="TonB-dependent receptor plug" evidence="18">
    <location>
        <begin position="152"/>
        <end position="244"/>
    </location>
</feature>
<dbReference type="NCBIfam" id="TIGR01783">
    <property type="entry name" value="TonB-siderophor"/>
    <property type="match status" value="1"/>
</dbReference>
<feature type="chain" id="PRO_5016437268" evidence="16">
    <location>
        <begin position="28"/>
        <end position="820"/>
    </location>
</feature>
<keyword evidence="12 19" id="KW-0675">Receptor</keyword>
<dbReference type="InterPro" id="IPR010105">
    <property type="entry name" value="TonB_sidphr_rcpt"/>
</dbReference>
<evidence type="ECO:0000256" key="12">
    <source>
        <dbReference type="ARBA" id="ARBA00023170"/>
    </source>
</evidence>
<dbReference type="PANTHER" id="PTHR32552:SF68">
    <property type="entry name" value="FERRICHROME OUTER MEMBRANE TRANSPORTER_PHAGE RECEPTOR"/>
    <property type="match status" value="1"/>
</dbReference>
<evidence type="ECO:0000256" key="10">
    <source>
        <dbReference type="ARBA" id="ARBA00023077"/>
    </source>
</evidence>
<reference evidence="19 20" key="1">
    <citation type="submission" date="2018-06" db="EMBL/GenBank/DDBJ databases">
        <title>Genomic Encyclopedia of Archaeal and Bacterial Type Strains, Phase II (KMG-II): from individual species to whole genera.</title>
        <authorList>
            <person name="Goeker M."/>
        </authorList>
    </citation>
    <scope>NUCLEOTIDE SEQUENCE [LARGE SCALE GENOMIC DNA]</scope>
    <source>
        <strain evidence="19 20">DSM 23857</strain>
    </source>
</reference>
<organism evidence="19 20">
    <name type="scientific">Chitinophaga skermanii</name>
    <dbReference type="NCBI Taxonomy" id="331697"/>
    <lineage>
        <taxon>Bacteria</taxon>
        <taxon>Pseudomonadati</taxon>
        <taxon>Bacteroidota</taxon>
        <taxon>Chitinophagia</taxon>
        <taxon>Chitinophagales</taxon>
        <taxon>Chitinophagaceae</taxon>
        <taxon>Chitinophaga</taxon>
    </lineage>
</organism>
<evidence type="ECO:0000256" key="13">
    <source>
        <dbReference type="ARBA" id="ARBA00023237"/>
    </source>
</evidence>
<dbReference type="GO" id="GO:0015344">
    <property type="term" value="F:siderophore uptake transmembrane transporter activity"/>
    <property type="evidence" value="ECO:0007669"/>
    <property type="project" value="TreeGrafter"/>
</dbReference>
<keyword evidence="6 14" id="KW-0812">Transmembrane</keyword>
<dbReference type="GO" id="GO:0009279">
    <property type="term" value="C:cell outer membrane"/>
    <property type="evidence" value="ECO:0007669"/>
    <property type="project" value="UniProtKB-SubCell"/>
</dbReference>
<dbReference type="Gene3D" id="2.170.130.10">
    <property type="entry name" value="TonB-dependent receptor, plug domain"/>
    <property type="match status" value="1"/>
</dbReference>
<evidence type="ECO:0000256" key="16">
    <source>
        <dbReference type="SAM" id="SignalP"/>
    </source>
</evidence>
<dbReference type="GO" id="GO:0038023">
    <property type="term" value="F:signaling receptor activity"/>
    <property type="evidence" value="ECO:0007669"/>
    <property type="project" value="InterPro"/>
</dbReference>
<accession>A0A327R4M5</accession>
<dbReference type="EMBL" id="QLLL01000001">
    <property type="protein sequence ID" value="RAJ10892.1"/>
    <property type="molecule type" value="Genomic_DNA"/>
</dbReference>
<keyword evidence="10 15" id="KW-0798">TonB box</keyword>
<dbReference type="Gene3D" id="2.60.40.1120">
    <property type="entry name" value="Carboxypeptidase-like, regulatory domain"/>
    <property type="match status" value="1"/>
</dbReference>
<dbReference type="CDD" id="cd01347">
    <property type="entry name" value="ligand_gated_channel"/>
    <property type="match status" value="1"/>
</dbReference>
<keyword evidence="9" id="KW-0406">Ion transport</keyword>
<dbReference type="RefSeq" id="WP_111596011.1">
    <property type="nucleotide sequence ID" value="NZ_QLLL01000001.1"/>
</dbReference>
<proteinExistence type="inferred from homology"/>
<evidence type="ECO:0000256" key="4">
    <source>
        <dbReference type="ARBA" id="ARBA00022452"/>
    </source>
</evidence>
<sequence>MDFLTNSCRRIGALLMLMLTFVQLAQASTPINSENDKVGTITGKVTTTDGTAAPHVNVQLLGTEKVTQTGEDGKFTFRRVPVGNYTVRVTLLGFAPVEKAVQVEDGKTQQLSIELEVSSKQLKEVIISSGTQNKFTKNQSSDVGKMPLKNLENAQVYTTLTKELLTSQLSVNVDDAIKNVPGITKMWDAIARPGSGGSIYTMRGFVTQPNMRNGIAGYTTNRLDATNLERLEVIKGPSATLFGNSLTSYGGLINRVTKKPYDHVGGEVAYTGGTYGYNRLALDFNTPLDSAKTTLFRLNGSYQQNRTWQDFGNSQALNLAPSISYKANERLSFLFEAEFTRSKGTIMPSFFFYPGMTMAQLGATNAKDLKVDYKRAYFADDLQQKGENNGFFTQANYKMSSNWSTQTNLSYTSNTASGPTPYFYLLPGGNSIARMVWEPNGTDKTFEIQQNFNGDFHIGQFRNRFVGGVDFYAYDANIPYRRFQGNFGGLSSADLFDMIAADGKIPTYQNFNKAKVDSAYASSKPVAYNTINRRYTYSAYISDVFNITDNLLIQAGVRIDHFDNRGNRDVVNDTITGKYNQTALSPKFGIVYEVLKDRVSVFGNYQNGFTNKNGQDENGKSFKPEQANQWEGGVKVDVLGGRISGTVSYYDITVTDVVRANPSNPLFSIQDGQQRSKGIEVAVTANPLPGLNFIAGYSYNDSKFVRTDANTEGFRPTTSGPANLANLWLNYNFTSGAVKGLGFGIGGNYASDNKVVNNKAAGTFMLPSYTLVDASINYETSKIRLAVKCNNIGNQKYWTGYSTANPQMLRQLLGSIAFKF</sequence>
<dbReference type="InterPro" id="IPR039426">
    <property type="entry name" value="TonB-dep_rcpt-like"/>
</dbReference>
<keyword evidence="5" id="KW-0410">Iron transport</keyword>
<evidence type="ECO:0000313" key="19">
    <source>
        <dbReference type="EMBL" id="RAJ10892.1"/>
    </source>
</evidence>
<dbReference type="InterPro" id="IPR000531">
    <property type="entry name" value="Beta-barrel_TonB"/>
</dbReference>
<keyword evidence="7 16" id="KW-0732">Signal</keyword>
<comment type="similarity">
    <text evidence="2 14 15">Belongs to the TonB-dependent receptor family.</text>
</comment>
<evidence type="ECO:0000259" key="17">
    <source>
        <dbReference type="Pfam" id="PF00593"/>
    </source>
</evidence>
<dbReference type="Pfam" id="PF13620">
    <property type="entry name" value="CarboxypepD_reg"/>
    <property type="match status" value="1"/>
</dbReference>
<protein>
    <submittedName>
        <fullName evidence="19">Iron complex outermembrane receptor protein</fullName>
    </submittedName>
</protein>
<dbReference type="InterPro" id="IPR036942">
    <property type="entry name" value="Beta-barrel_TonB_sf"/>
</dbReference>
<evidence type="ECO:0000256" key="7">
    <source>
        <dbReference type="ARBA" id="ARBA00022729"/>
    </source>
</evidence>
<dbReference type="Gene3D" id="2.40.170.20">
    <property type="entry name" value="TonB-dependent receptor, beta-barrel domain"/>
    <property type="match status" value="1"/>
</dbReference>
<comment type="caution">
    <text evidence="19">The sequence shown here is derived from an EMBL/GenBank/DDBJ whole genome shotgun (WGS) entry which is preliminary data.</text>
</comment>
<evidence type="ECO:0000256" key="3">
    <source>
        <dbReference type="ARBA" id="ARBA00022448"/>
    </source>
</evidence>
<dbReference type="OrthoDB" id="9758472at2"/>
<dbReference type="GO" id="GO:0030246">
    <property type="term" value="F:carbohydrate binding"/>
    <property type="evidence" value="ECO:0007669"/>
    <property type="project" value="InterPro"/>
</dbReference>
<dbReference type="InterPro" id="IPR013784">
    <property type="entry name" value="Carb-bd-like_fold"/>
</dbReference>
<evidence type="ECO:0000256" key="14">
    <source>
        <dbReference type="PROSITE-ProRule" id="PRU01360"/>
    </source>
</evidence>
<name>A0A327R4M5_9BACT</name>
<gene>
    <name evidence="19" type="ORF">LX64_00499</name>
</gene>
<evidence type="ECO:0000256" key="5">
    <source>
        <dbReference type="ARBA" id="ARBA00022496"/>
    </source>
</evidence>
<evidence type="ECO:0000256" key="2">
    <source>
        <dbReference type="ARBA" id="ARBA00009810"/>
    </source>
</evidence>
<keyword evidence="20" id="KW-1185">Reference proteome</keyword>
<dbReference type="Pfam" id="PF00593">
    <property type="entry name" value="TonB_dep_Rec_b-barrel"/>
    <property type="match status" value="1"/>
</dbReference>
<evidence type="ECO:0000256" key="11">
    <source>
        <dbReference type="ARBA" id="ARBA00023136"/>
    </source>
</evidence>
<dbReference type="InterPro" id="IPR012910">
    <property type="entry name" value="Plug_dom"/>
</dbReference>
<evidence type="ECO:0000313" key="20">
    <source>
        <dbReference type="Proteomes" id="UP000249547"/>
    </source>
</evidence>
<evidence type="ECO:0000256" key="8">
    <source>
        <dbReference type="ARBA" id="ARBA00023004"/>
    </source>
</evidence>
<dbReference type="GO" id="GO:0015891">
    <property type="term" value="P:siderophore transport"/>
    <property type="evidence" value="ECO:0007669"/>
    <property type="project" value="InterPro"/>
</dbReference>
<evidence type="ECO:0000259" key="18">
    <source>
        <dbReference type="Pfam" id="PF07715"/>
    </source>
</evidence>
<dbReference type="PANTHER" id="PTHR32552">
    <property type="entry name" value="FERRICHROME IRON RECEPTOR-RELATED"/>
    <property type="match status" value="1"/>
</dbReference>
<dbReference type="Proteomes" id="UP000249547">
    <property type="component" value="Unassembled WGS sequence"/>
</dbReference>
<feature type="domain" description="TonB-dependent receptor-like beta-barrel" evidence="17">
    <location>
        <begin position="372"/>
        <end position="792"/>
    </location>
</feature>